<protein>
    <recommendedName>
        <fullName evidence="10">Heptaprenyl diphosphate synthase component 2</fullName>
        <ecNumber evidence="9">2.5.1.30</ecNumber>
    </recommendedName>
</protein>
<dbReference type="GO" id="GO:0046872">
    <property type="term" value="F:metal ion binding"/>
    <property type="evidence" value="ECO:0007669"/>
    <property type="project" value="UniProtKB-KW"/>
</dbReference>
<dbReference type="InterPro" id="IPR008949">
    <property type="entry name" value="Isoprenoid_synthase_dom_sf"/>
</dbReference>
<keyword evidence="13" id="KW-1185">Reference proteome</keyword>
<dbReference type="Gene3D" id="1.10.600.10">
    <property type="entry name" value="Farnesyl Diphosphate Synthase"/>
    <property type="match status" value="1"/>
</dbReference>
<reference evidence="12 13" key="1">
    <citation type="submission" date="2018-07" db="EMBL/GenBank/DDBJ databases">
        <title>Lottiidibacillus patelloidae gen. nov., sp. nov., isolated from the intestinal tract of a marine limpet and the reclassification of B. taeanensis BH030017T, B. algicola KMM 3737T and B. hwajinpoensis SW-72T as genus Lottiidibacillus.</title>
        <authorList>
            <person name="Liu R."/>
            <person name="Huang Z."/>
        </authorList>
    </citation>
    <scope>NUCLEOTIDE SEQUENCE [LARGE SCALE GENOMIC DNA]</scope>
    <source>
        <strain evidence="12 13">BH030017</strain>
    </source>
</reference>
<dbReference type="EMBL" id="QOCW01000005">
    <property type="protein sequence ID" value="RBW70284.1"/>
    <property type="molecule type" value="Genomic_DNA"/>
</dbReference>
<evidence type="ECO:0000256" key="3">
    <source>
        <dbReference type="ARBA" id="ARBA00022679"/>
    </source>
</evidence>
<keyword evidence="4" id="KW-0479">Metal-binding</keyword>
<evidence type="ECO:0000256" key="7">
    <source>
        <dbReference type="ARBA" id="ARBA00055604"/>
    </source>
</evidence>
<gene>
    <name evidence="12" type="primary">hepT</name>
    <name evidence="12" type="ORF">DS031_06845</name>
</gene>
<proteinExistence type="inferred from homology"/>
<evidence type="ECO:0000256" key="2">
    <source>
        <dbReference type="ARBA" id="ARBA00006706"/>
    </source>
</evidence>
<name>A0A366Y1J8_9BACI</name>
<comment type="catalytic activity">
    <reaction evidence="6">
        <text>4 isopentenyl diphosphate + (2E,6E)-farnesyl diphosphate = all-trans-heptaprenyl diphosphate + 4 diphosphate</text>
        <dbReference type="Rhea" id="RHEA:27794"/>
        <dbReference type="ChEBI" id="CHEBI:33019"/>
        <dbReference type="ChEBI" id="CHEBI:58206"/>
        <dbReference type="ChEBI" id="CHEBI:128769"/>
        <dbReference type="ChEBI" id="CHEBI:175763"/>
        <dbReference type="EC" id="2.5.1.30"/>
    </reaction>
</comment>
<dbReference type="AlphaFoldDB" id="A0A366Y1J8"/>
<keyword evidence="3 11" id="KW-0808">Transferase</keyword>
<evidence type="ECO:0000256" key="8">
    <source>
        <dbReference type="ARBA" id="ARBA00065985"/>
    </source>
</evidence>
<evidence type="ECO:0000256" key="11">
    <source>
        <dbReference type="RuleBase" id="RU004466"/>
    </source>
</evidence>
<organism evidence="12 13">
    <name type="scientific">Bacillus taeanensis</name>
    <dbReference type="NCBI Taxonomy" id="273032"/>
    <lineage>
        <taxon>Bacteria</taxon>
        <taxon>Bacillati</taxon>
        <taxon>Bacillota</taxon>
        <taxon>Bacilli</taxon>
        <taxon>Bacillales</taxon>
        <taxon>Bacillaceae</taxon>
        <taxon>Bacillus</taxon>
    </lineage>
</organism>
<evidence type="ECO:0000313" key="12">
    <source>
        <dbReference type="EMBL" id="RBW70284.1"/>
    </source>
</evidence>
<evidence type="ECO:0000256" key="6">
    <source>
        <dbReference type="ARBA" id="ARBA00050780"/>
    </source>
</evidence>
<dbReference type="NCBIfam" id="TIGR02748">
    <property type="entry name" value="GerC3_HepT"/>
    <property type="match status" value="1"/>
</dbReference>
<accession>A0A366Y1J8</accession>
<evidence type="ECO:0000313" key="13">
    <source>
        <dbReference type="Proteomes" id="UP000253314"/>
    </source>
</evidence>
<comment type="caution">
    <text evidence="12">The sequence shown here is derived from an EMBL/GenBank/DDBJ whole genome shotgun (WGS) entry which is preliminary data.</text>
</comment>
<comment type="function">
    <text evidence="7">Supplies heptaprenyl diphosphate, the precursor for the side chain of the isoprenoid quinone menaquinone-7 (MQ-7).</text>
</comment>
<dbReference type="OrthoDB" id="9805316at2"/>
<dbReference type="SFLD" id="SFLDS00005">
    <property type="entry name" value="Isoprenoid_Synthase_Type_I"/>
    <property type="match status" value="1"/>
</dbReference>
<dbReference type="Proteomes" id="UP000253314">
    <property type="component" value="Unassembled WGS sequence"/>
</dbReference>
<dbReference type="FunFam" id="1.10.600.10:FF:000014">
    <property type="entry name" value="Heptaprenyl diphosphate synthase component II"/>
    <property type="match status" value="1"/>
</dbReference>
<dbReference type="CDD" id="cd00685">
    <property type="entry name" value="Trans_IPPS_HT"/>
    <property type="match status" value="1"/>
</dbReference>
<dbReference type="Pfam" id="PF00348">
    <property type="entry name" value="polyprenyl_synt"/>
    <property type="match status" value="1"/>
</dbReference>
<dbReference type="InterPro" id="IPR033749">
    <property type="entry name" value="Polyprenyl_synt_CS"/>
</dbReference>
<evidence type="ECO:0000256" key="10">
    <source>
        <dbReference type="ARBA" id="ARBA00070472"/>
    </source>
</evidence>
<dbReference type="GO" id="GO:0000010">
    <property type="term" value="F:heptaprenyl diphosphate synthase activity"/>
    <property type="evidence" value="ECO:0007669"/>
    <property type="project" value="UniProtKB-EC"/>
</dbReference>
<sequence>MKLTTLYASLRSDLSYVEKELEKIVEAKHPILQQASFELLKAGGKRIRPGLVLLSAKFGHYDIEEIKKVAVTLELIHTASLVHDDVIDDAETRRGKQTVKAKWDNKTAMYTGDYLFAKAIEYITLIEKPEAHQLLSRAIHELTIGEIEQIRYQFVWDQNLRHYLRRIKRKTALLIAISCQLGALASDAAKEIQLHLYRFGYFVGMAFQITDDILDYTGTEKEIGKPAGGDLKQGHITLPVLYALSNEEIRTAILPSFKNGKISNEDLAKVLDIVKQSGGIAYSKKISDRYLQKAYEELEYLPNIPAKKSLIQIAQYIGSRKF</sequence>
<dbReference type="RefSeq" id="WP_113805189.1">
    <property type="nucleotide sequence ID" value="NZ_QOCW01000005.1"/>
</dbReference>
<comment type="subunit">
    <text evidence="8">Heterodimer of component I and II.</text>
</comment>
<dbReference type="PROSITE" id="PS00723">
    <property type="entry name" value="POLYPRENYL_SYNTHASE_1"/>
    <property type="match status" value="1"/>
</dbReference>
<dbReference type="PANTHER" id="PTHR12001:SF69">
    <property type="entry name" value="ALL TRANS-POLYPRENYL-DIPHOSPHATE SYNTHASE PDSS1"/>
    <property type="match status" value="1"/>
</dbReference>
<dbReference type="SUPFAM" id="SSF48576">
    <property type="entry name" value="Terpenoid synthases"/>
    <property type="match status" value="1"/>
</dbReference>
<dbReference type="PANTHER" id="PTHR12001">
    <property type="entry name" value="GERANYLGERANYL PYROPHOSPHATE SYNTHASE"/>
    <property type="match status" value="1"/>
</dbReference>
<dbReference type="InterPro" id="IPR000092">
    <property type="entry name" value="Polyprenyl_synt"/>
</dbReference>
<evidence type="ECO:0000256" key="1">
    <source>
        <dbReference type="ARBA" id="ARBA00001946"/>
    </source>
</evidence>
<dbReference type="PROSITE" id="PS00444">
    <property type="entry name" value="POLYPRENYL_SYNTHASE_2"/>
    <property type="match status" value="1"/>
</dbReference>
<evidence type="ECO:0000256" key="5">
    <source>
        <dbReference type="ARBA" id="ARBA00022842"/>
    </source>
</evidence>
<dbReference type="InterPro" id="IPR014119">
    <property type="entry name" value="GerC3_HepT"/>
</dbReference>
<comment type="similarity">
    <text evidence="2 11">Belongs to the FPP/GGPP synthase family.</text>
</comment>
<comment type="cofactor">
    <cofactor evidence="1">
        <name>Mg(2+)</name>
        <dbReference type="ChEBI" id="CHEBI:18420"/>
    </cofactor>
</comment>
<dbReference type="EC" id="2.5.1.30" evidence="9"/>
<keyword evidence="5" id="KW-0460">Magnesium</keyword>
<dbReference type="GO" id="GO:0008299">
    <property type="term" value="P:isoprenoid biosynthetic process"/>
    <property type="evidence" value="ECO:0007669"/>
    <property type="project" value="InterPro"/>
</dbReference>
<evidence type="ECO:0000256" key="9">
    <source>
        <dbReference type="ARBA" id="ARBA00066444"/>
    </source>
</evidence>
<evidence type="ECO:0000256" key="4">
    <source>
        <dbReference type="ARBA" id="ARBA00022723"/>
    </source>
</evidence>